<dbReference type="InterPro" id="IPR052523">
    <property type="entry name" value="Trichothecene_AcTrans"/>
</dbReference>
<dbReference type="InterPro" id="IPR016181">
    <property type="entry name" value="Acyl_CoA_acyltransferase"/>
</dbReference>
<dbReference type="AlphaFoldDB" id="A0A8H6FK75"/>
<evidence type="ECO:0000313" key="2">
    <source>
        <dbReference type="Proteomes" id="UP000593566"/>
    </source>
</evidence>
<keyword evidence="2" id="KW-1185">Reference proteome</keyword>
<dbReference type="Gene3D" id="3.40.630.30">
    <property type="match status" value="1"/>
</dbReference>
<gene>
    <name evidence="1" type="ORF">HO133_004405</name>
</gene>
<evidence type="ECO:0008006" key="3">
    <source>
        <dbReference type="Google" id="ProtNLM"/>
    </source>
</evidence>
<dbReference type="PANTHER" id="PTHR42791">
    <property type="entry name" value="GNAT FAMILY ACETYLTRANSFERASE"/>
    <property type="match status" value="1"/>
</dbReference>
<dbReference type="RefSeq" id="XP_037157323.1">
    <property type="nucleotide sequence ID" value="XM_037295322.1"/>
</dbReference>
<protein>
    <recommendedName>
        <fullName evidence="3">N-acetyltransferase domain-containing protein</fullName>
    </recommendedName>
</protein>
<sequence>MQNLPLRPGPATTSPPPDIEIWKAVPSDVTPMADLFLDKYGGDKATRLMYTKSEVWPTILDTIESYIDFEREVQLMIAMDIDTRIPVGLISVGVVPDGVHVDDYTGSELSVHANWAMRAERASARGEDPRRLTDARLRLSDVVDNRSRAGQDRYIGRSHLVLNTFAADLKGPTGRIYQSLLTWVINFAQIRNWPIWAQFPARHVGPLQTRLHAIFDVPQKKYTATHQLFTMPRGTESGGDSPAELDFTELDELFIMTRDAKRDDVGAMANIFIKSFKDDKTAQLLYPRDEIWPVVVEMLRHYLDDDYTHVIVAEDRYTDTTVGWTSVSLVASDQEDHFKFCDSTVWAGRRLLHLGRSEGPLHVDEVRRAGLITQLSRRNRDGQKREIDGQHLVINTFAIHPDVFEEEIPEIAYKLMDDTRDLAKGEGLPLWAQFPQNSLGNLEELFQEIGFAEVGSFELNLTGYTNEEHRRRRNWGWQKWTQWVLEIGNWECGRRY</sequence>
<dbReference type="PANTHER" id="PTHR42791:SF16">
    <property type="entry name" value="N-ACETYLTRANSFERASE DOMAIN-CONTAINING PROTEIN"/>
    <property type="match status" value="1"/>
</dbReference>
<name>A0A8H6FK75_9LECA</name>
<dbReference type="Proteomes" id="UP000593566">
    <property type="component" value="Unassembled WGS sequence"/>
</dbReference>
<dbReference type="SUPFAM" id="SSF55729">
    <property type="entry name" value="Acyl-CoA N-acyltransferases (Nat)"/>
    <property type="match status" value="1"/>
</dbReference>
<accession>A0A8H6FK75</accession>
<reference evidence="1 2" key="1">
    <citation type="journal article" date="2020" name="Genomics">
        <title>Complete, high-quality genomes from long-read metagenomic sequencing of two wolf lichen thalli reveals enigmatic genome architecture.</title>
        <authorList>
            <person name="McKenzie S.K."/>
            <person name="Walston R.F."/>
            <person name="Allen J.L."/>
        </authorList>
    </citation>
    <scope>NUCLEOTIDE SEQUENCE [LARGE SCALE GENOMIC DNA]</scope>
    <source>
        <strain evidence="1">WasteWater1</strain>
    </source>
</reference>
<organism evidence="1 2">
    <name type="scientific">Letharia lupina</name>
    <dbReference type="NCBI Taxonomy" id="560253"/>
    <lineage>
        <taxon>Eukaryota</taxon>
        <taxon>Fungi</taxon>
        <taxon>Dikarya</taxon>
        <taxon>Ascomycota</taxon>
        <taxon>Pezizomycotina</taxon>
        <taxon>Lecanoromycetes</taxon>
        <taxon>OSLEUM clade</taxon>
        <taxon>Lecanoromycetidae</taxon>
        <taxon>Lecanorales</taxon>
        <taxon>Lecanorineae</taxon>
        <taxon>Parmeliaceae</taxon>
        <taxon>Letharia</taxon>
    </lineage>
</organism>
<evidence type="ECO:0000313" key="1">
    <source>
        <dbReference type="EMBL" id="KAF6230066.1"/>
    </source>
</evidence>
<dbReference type="EMBL" id="JACCJB010000002">
    <property type="protein sequence ID" value="KAF6230066.1"/>
    <property type="molecule type" value="Genomic_DNA"/>
</dbReference>
<proteinExistence type="predicted"/>
<dbReference type="GeneID" id="59332813"/>
<comment type="caution">
    <text evidence="1">The sequence shown here is derived from an EMBL/GenBank/DDBJ whole genome shotgun (WGS) entry which is preliminary data.</text>
</comment>